<evidence type="ECO:0000313" key="3">
    <source>
        <dbReference type="Proteomes" id="UP001310290"/>
    </source>
</evidence>
<keyword evidence="3" id="KW-1185">Reference proteome</keyword>
<name>A0ABU8AYV9_9ACTN</name>
<feature type="compositionally biased region" description="Low complexity" evidence="1">
    <location>
        <begin position="98"/>
        <end position="128"/>
    </location>
</feature>
<reference evidence="2" key="1">
    <citation type="submission" date="2023-04" db="EMBL/GenBank/DDBJ databases">
        <title>Genomic diversity of scab-causing Streptomyces spp. in the province of Quebec, Canada.</title>
        <authorList>
            <person name="Biessy A."/>
            <person name="Cadieux M."/>
            <person name="Ciotola M."/>
            <person name="Filion M."/>
        </authorList>
    </citation>
    <scope>NUCLEOTIDE SEQUENCE</scope>
    <source>
        <strain evidence="2">B21-115</strain>
    </source>
</reference>
<dbReference type="RefSeq" id="WP_334661642.1">
    <property type="nucleotide sequence ID" value="NZ_JARULZ010000002.1"/>
</dbReference>
<protein>
    <submittedName>
        <fullName evidence="2">Uncharacterized protein</fullName>
    </submittedName>
</protein>
<comment type="caution">
    <text evidence="2">The sequence shown here is derived from an EMBL/GenBank/DDBJ whole genome shotgun (WGS) entry which is preliminary data.</text>
</comment>
<feature type="region of interest" description="Disordered" evidence="1">
    <location>
        <begin position="76"/>
        <end position="137"/>
    </location>
</feature>
<sequence>MAEPLVLVRRRTPDVCLASESANVITDVATTSAATNGGQALPESHTRLAGRGLLPAEHRVDGGYTLLVHLERFSANTGSPSAAHRRATPLDSAARAKASNGTTSPSTSTTAGSPAPKARSARAGTAPTRRPRPPPPR</sequence>
<dbReference type="EMBL" id="JARULZ010000002">
    <property type="protein sequence ID" value="MEH0638526.1"/>
    <property type="molecule type" value="Genomic_DNA"/>
</dbReference>
<proteinExistence type="predicted"/>
<evidence type="ECO:0000313" key="2">
    <source>
        <dbReference type="EMBL" id="MEH0638526.1"/>
    </source>
</evidence>
<evidence type="ECO:0000256" key="1">
    <source>
        <dbReference type="SAM" id="MobiDB-lite"/>
    </source>
</evidence>
<organism evidence="2 3">
    <name type="scientific">Streptomyces bottropensis</name>
    <dbReference type="NCBI Taxonomy" id="42235"/>
    <lineage>
        <taxon>Bacteria</taxon>
        <taxon>Bacillati</taxon>
        <taxon>Actinomycetota</taxon>
        <taxon>Actinomycetes</taxon>
        <taxon>Kitasatosporales</taxon>
        <taxon>Streptomycetaceae</taxon>
        <taxon>Streptomyces</taxon>
    </lineage>
</organism>
<gene>
    <name evidence="2" type="ORF">QBA35_35450</name>
</gene>
<accession>A0ABU8AYV9</accession>
<dbReference type="Proteomes" id="UP001310290">
    <property type="component" value="Unassembled WGS sequence"/>
</dbReference>